<feature type="domain" description="Phage tail collar" evidence="1">
    <location>
        <begin position="289"/>
        <end position="336"/>
    </location>
</feature>
<dbReference type="PANTHER" id="PTHR35191">
    <property type="entry name" value="PROPHAGE SIDE TAIL FIBER PROTEIN HOMOLOG STFQ-RELATED"/>
    <property type="match status" value="1"/>
</dbReference>
<evidence type="ECO:0000313" key="3">
    <source>
        <dbReference type="Proteomes" id="UP000254649"/>
    </source>
</evidence>
<sequence length="433" mass="45469">MYALDNHSGVSVMPTLKSKVFNHNEPRWFTEGGNGVAPSYPGADWFNIVQAELLNVLRDGGIQPDKTQLNQITTAIRRVVKNAVSGGLSGKANASHTHTMANITDLAAAMNAKANLISPTFTGSPKAPTPAQTVNDTTLATTAFVKTAIAALVGSAPATLDTLAEIATALGSDGNLKATLLTEIAKKANKTDLTNGLNGKANLASPTFTGSPKAPTPAQTVNDTTLATTAFVKTAIAALVGSAPATLDTLAEIAKALGSDGNLKATLLTEIAKKANTTDFNKLKNLLVGIPFPYPLAAVPSGCLAFNGQTFNKTTYPILAQKYPSGRLPDLRGVFIRGWDNGKGIDSGRAILTEQMDALQNITGRLTTYRRTDRNLVMPSGAFASIRTQNGSMGSGGADDWAMEVEFNASKVVRTSTETRPRNIAYQYICLAA</sequence>
<protein>
    <submittedName>
        <fullName evidence="2">Phage Tail Collar Domain</fullName>
    </submittedName>
</protein>
<dbReference type="Proteomes" id="UP000254649">
    <property type="component" value="Unassembled WGS sequence"/>
</dbReference>
<dbReference type="InterPro" id="IPR051934">
    <property type="entry name" value="Phage_Tail_Fiber_Structural"/>
</dbReference>
<dbReference type="InterPro" id="IPR011083">
    <property type="entry name" value="Phage_tail_collar_dom"/>
</dbReference>
<reference evidence="2 3" key="1">
    <citation type="submission" date="2018-06" db="EMBL/GenBank/DDBJ databases">
        <authorList>
            <consortium name="Pathogen Informatics"/>
            <person name="Doyle S."/>
        </authorList>
    </citation>
    <scope>NUCLEOTIDE SEQUENCE [LARGE SCALE GENOMIC DNA]</scope>
    <source>
        <strain evidence="2 3">NCTC10801</strain>
    </source>
</reference>
<gene>
    <name evidence="2" type="ORF">NCTC10801_01049</name>
</gene>
<keyword evidence="3" id="KW-1185">Reference proteome</keyword>
<proteinExistence type="predicted"/>
<dbReference type="AlphaFoldDB" id="A0A380TQJ0"/>
<dbReference type="Gene3D" id="3.90.1340.10">
    <property type="entry name" value="Phage tail collar domain"/>
    <property type="match status" value="1"/>
</dbReference>
<dbReference type="Pfam" id="PF07484">
    <property type="entry name" value="Collar"/>
    <property type="match status" value="1"/>
</dbReference>
<dbReference type="OrthoDB" id="6402811at2"/>
<dbReference type="InterPro" id="IPR037053">
    <property type="entry name" value="Phage_tail_collar_dom_sf"/>
</dbReference>
<evidence type="ECO:0000259" key="1">
    <source>
        <dbReference type="Pfam" id="PF07484"/>
    </source>
</evidence>
<accession>A0A380TQJ0</accession>
<dbReference type="EMBL" id="UFRQ01000003">
    <property type="protein sequence ID" value="SUT89767.1"/>
    <property type="molecule type" value="Genomic_DNA"/>
</dbReference>
<organism evidence="2 3">
    <name type="scientific">[Actinobacillus] rossii</name>
    <dbReference type="NCBI Taxonomy" id="123820"/>
    <lineage>
        <taxon>Bacteria</taxon>
        <taxon>Pseudomonadati</taxon>
        <taxon>Pseudomonadota</taxon>
        <taxon>Gammaproteobacteria</taxon>
        <taxon>Pasteurellales</taxon>
        <taxon>Pasteurellaceae</taxon>
    </lineage>
</organism>
<name>A0A380TQJ0_9PAST</name>
<dbReference type="PANTHER" id="PTHR35191:SF1">
    <property type="entry name" value="PROPHAGE SIDE TAIL FIBER PROTEIN HOMOLOG STFQ-RELATED"/>
    <property type="match status" value="1"/>
</dbReference>
<evidence type="ECO:0000313" key="2">
    <source>
        <dbReference type="EMBL" id="SUT89767.1"/>
    </source>
</evidence>
<dbReference type="Pfam" id="PF12789">
    <property type="entry name" value="PTR"/>
    <property type="match status" value="1"/>
</dbReference>
<dbReference type="SUPFAM" id="SSF88874">
    <property type="entry name" value="Receptor-binding domain of short tail fibre protein gp12"/>
    <property type="match status" value="1"/>
</dbReference>